<accession>A0A5C5ZAK4</accession>
<sequence length="480" mass="53115">MVLLNLFVVTSLGAVDSRSVESSPIKPNVVLILADDLGYTDLGVMGSDLYQTPNIDGLASQGLRFTNAHSSHPTCSPSRTAIMTGKYPARLGIVGHGGRGTVTAGDGTFMPCEEYTMAEALTDAGYTTCHIGKWHVGHEGTTGPKEQGFQFDIASNEFCCPGSYIYPYRNKKKAGVQAENSAVPDLQDRGPDDHLTECLGDEAVKFISSHKDEPFFLNLAYYAVHTPIESERDKVAKYKKLITPDSRQRNAAYAGLVEHLDESVGRVLKAIRDNGLERNTIVIFFSDNGGEVTHGETSNYPLRDGKVSQYLGGIRVPLIVKWPGVTPVGATSEIPVIGHDLYPSILQMVGAQGDTKHNAQIDGVDLTAVFQDPASQLDRQALHWLRYPVVFHYRKGERKRGPVGTIIKGNWKLMEFFPTPHGQDRSFELYNLREDISEQENVAAANPELVTELHQEMIRWRESVDAPEYEMAFKEYEKIP</sequence>
<evidence type="ECO:0000313" key="8">
    <source>
        <dbReference type="EMBL" id="TWT84250.1"/>
    </source>
</evidence>
<dbReference type="GO" id="GO:0004065">
    <property type="term" value="F:arylsulfatase activity"/>
    <property type="evidence" value="ECO:0007669"/>
    <property type="project" value="UniProtKB-EC"/>
</dbReference>
<evidence type="ECO:0000313" key="9">
    <source>
        <dbReference type="Proteomes" id="UP000315010"/>
    </source>
</evidence>
<dbReference type="PANTHER" id="PTHR42693">
    <property type="entry name" value="ARYLSULFATASE FAMILY MEMBER"/>
    <property type="match status" value="1"/>
</dbReference>
<gene>
    <name evidence="8" type="primary">atsA_111</name>
    <name evidence="8" type="ORF">CA13_57260</name>
</gene>
<dbReference type="InterPro" id="IPR017850">
    <property type="entry name" value="Alkaline_phosphatase_core_sf"/>
</dbReference>
<keyword evidence="3" id="KW-0479">Metal-binding</keyword>
<dbReference type="InterPro" id="IPR000917">
    <property type="entry name" value="Sulfatase_N"/>
</dbReference>
<dbReference type="Gene3D" id="3.30.1120.10">
    <property type="match status" value="1"/>
</dbReference>
<dbReference type="Gene3D" id="3.40.720.10">
    <property type="entry name" value="Alkaline Phosphatase, subunit A"/>
    <property type="match status" value="1"/>
</dbReference>
<dbReference type="AlphaFoldDB" id="A0A5C5ZAK4"/>
<proteinExistence type="inferred from homology"/>
<comment type="cofactor">
    <cofactor evidence="1">
        <name>Ca(2+)</name>
        <dbReference type="ChEBI" id="CHEBI:29108"/>
    </cofactor>
</comment>
<dbReference type="InterPro" id="IPR050738">
    <property type="entry name" value="Sulfatase"/>
</dbReference>
<evidence type="ECO:0000256" key="2">
    <source>
        <dbReference type="ARBA" id="ARBA00008779"/>
    </source>
</evidence>
<reference evidence="8 9" key="1">
    <citation type="submission" date="2019-02" db="EMBL/GenBank/DDBJ databases">
        <title>Deep-cultivation of Planctomycetes and their phenomic and genomic characterization uncovers novel biology.</title>
        <authorList>
            <person name="Wiegand S."/>
            <person name="Jogler M."/>
            <person name="Boedeker C."/>
            <person name="Pinto D."/>
            <person name="Vollmers J."/>
            <person name="Rivas-Marin E."/>
            <person name="Kohn T."/>
            <person name="Peeters S.H."/>
            <person name="Heuer A."/>
            <person name="Rast P."/>
            <person name="Oberbeckmann S."/>
            <person name="Bunk B."/>
            <person name="Jeske O."/>
            <person name="Meyerdierks A."/>
            <person name="Storesund J.E."/>
            <person name="Kallscheuer N."/>
            <person name="Luecker S."/>
            <person name="Lage O.M."/>
            <person name="Pohl T."/>
            <person name="Merkel B.J."/>
            <person name="Hornburger P."/>
            <person name="Mueller R.-W."/>
            <person name="Bruemmer F."/>
            <person name="Labrenz M."/>
            <person name="Spormann A.M."/>
            <person name="Op Den Camp H."/>
            <person name="Overmann J."/>
            <person name="Amann R."/>
            <person name="Jetten M.S.M."/>
            <person name="Mascher T."/>
            <person name="Medema M.H."/>
            <person name="Devos D.P."/>
            <person name="Kaster A.-K."/>
            <person name="Ovreas L."/>
            <person name="Rohde M."/>
            <person name="Galperin M.Y."/>
            <person name="Jogler C."/>
        </authorList>
    </citation>
    <scope>NUCLEOTIDE SEQUENCE [LARGE SCALE GENOMIC DNA]</scope>
    <source>
        <strain evidence="8 9">CA13</strain>
    </source>
</reference>
<keyword evidence="6" id="KW-0106">Calcium</keyword>
<keyword evidence="4" id="KW-0732">Signal</keyword>
<evidence type="ECO:0000256" key="5">
    <source>
        <dbReference type="ARBA" id="ARBA00022801"/>
    </source>
</evidence>
<dbReference type="InterPro" id="IPR024607">
    <property type="entry name" value="Sulfatase_CS"/>
</dbReference>
<dbReference type="PANTHER" id="PTHR42693:SF42">
    <property type="entry name" value="ARYLSULFATASE G"/>
    <property type="match status" value="1"/>
</dbReference>
<dbReference type="Proteomes" id="UP000315010">
    <property type="component" value="Unassembled WGS sequence"/>
</dbReference>
<evidence type="ECO:0000256" key="1">
    <source>
        <dbReference type="ARBA" id="ARBA00001913"/>
    </source>
</evidence>
<dbReference type="SUPFAM" id="SSF53649">
    <property type="entry name" value="Alkaline phosphatase-like"/>
    <property type="match status" value="1"/>
</dbReference>
<keyword evidence="5 8" id="KW-0378">Hydrolase</keyword>
<feature type="domain" description="Sulfatase N-terminal" evidence="7">
    <location>
        <begin position="27"/>
        <end position="350"/>
    </location>
</feature>
<comment type="similarity">
    <text evidence="2">Belongs to the sulfatase family.</text>
</comment>
<dbReference type="EC" id="3.1.6.1" evidence="8"/>
<keyword evidence="9" id="KW-1185">Reference proteome</keyword>
<evidence type="ECO:0000256" key="3">
    <source>
        <dbReference type="ARBA" id="ARBA00022723"/>
    </source>
</evidence>
<name>A0A5C5ZAK4_9BACT</name>
<dbReference type="GO" id="GO:0046872">
    <property type="term" value="F:metal ion binding"/>
    <property type="evidence" value="ECO:0007669"/>
    <property type="project" value="UniProtKB-KW"/>
</dbReference>
<dbReference type="PROSITE" id="PS00523">
    <property type="entry name" value="SULFATASE_1"/>
    <property type="match status" value="1"/>
</dbReference>
<evidence type="ECO:0000256" key="4">
    <source>
        <dbReference type="ARBA" id="ARBA00022729"/>
    </source>
</evidence>
<evidence type="ECO:0000256" key="6">
    <source>
        <dbReference type="ARBA" id="ARBA00022837"/>
    </source>
</evidence>
<dbReference type="CDD" id="cd16144">
    <property type="entry name" value="ARS_like"/>
    <property type="match status" value="1"/>
</dbReference>
<comment type="caution">
    <text evidence="8">The sequence shown here is derived from an EMBL/GenBank/DDBJ whole genome shotgun (WGS) entry which is preliminary data.</text>
</comment>
<evidence type="ECO:0000259" key="7">
    <source>
        <dbReference type="Pfam" id="PF00884"/>
    </source>
</evidence>
<dbReference type="EMBL" id="SJPJ01000001">
    <property type="protein sequence ID" value="TWT84250.1"/>
    <property type="molecule type" value="Genomic_DNA"/>
</dbReference>
<dbReference type="Pfam" id="PF00884">
    <property type="entry name" value="Sulfatase"/>
    <property type="match status" value="1"/>
</dbReference>
<dbReference type="PROSITE" id="PS00149">
    <property type="entry name" value="SULFATASE_2"/>
    <property type="match status" value="1"/>
</dbReference>
<organism evidence="8 9">
    <name type="scientific">Novipirellula herctigrandis</name>
    <dbReference type="NCBI Taxonomy" id="2527986"/>
    <lineage>
        <taxon>Bacteria</taxon>
        <taxon>Pseudomonadati</taxon>
        <taxon>Planctomycetota</taxon>
        <taxon>Planctomycetia</taxon>
        <taxon>Pirellulales</taxon>
        <taxon>Pirellulaceae</taxon>
        <taxon>Novipirellula</taxon>
    </lineage>
</organism>
<protein>
    <submittedName>
        <fullName evidence="8">Arylsulfatase</fullName>
        <ecNumber evidence="8">3.1.6.1</ecNumber>
    </submittedName>
</protein>